<dbReference type="PANTHER" id="PTHR11941">
    <property type="entry name" value="ENOYL-COA HYDRATASE-RELATED"/>
    <property type="match status" value="1"/>
</dbReference>
<dbReference type="GO" id="GO:0003824">
    <property type="term" value="F:catalytic activity"/>
    <property type="evidence" value="ECO:0007669"/>
    <property type="project" value="UniProtKB-ARBA"/>
</dbReference>
<dbReference type="AlphaFoldDB" id="A0A1X1UYT6"/>
<evidence type="ECO:0000313" key="2">
    <source>
        <dbReference type="EMBL" id="ORV61919.1"/>
    </source>
</evidence>
<dbReference type="InterPro" id="IPR001753">
    <property type="entry name" value="Enoyl-CoA_hydra/iso"/>
</dbReference>
<comment type="caution">
    <text evidence="2">The sequence shown here is derived from an EMBL/GenBank/DDBJ whole genome shotgun (WGS) entry which is preliminary data.</text>
</comment>
<protein>
    <recommendedName>
        <fullName evidence="4">Enoyl-CoA hydratase</fullName>
    </recommendedName>
</protein>
<dbReference type="Gene3D" id="3.90.226.10">
    <property type="entry name" value="2-enoyl-CoA Hydratase, Chain A, domain 1"/>
    <property type="match status" value="1"/>
</dbReference>
<proteinExistence type="predicted"/>
<keyword evidence="3" id="KW-1185">Reference proteome</keyword>
<dbReference type="OrthoDB" id="9775794at2"/>
<dbReference type="EMBL" id="LQOW01000014">
    <property type="protein sequence ID" value="ORV61919.1"/>
    <property type="molecule type" value="Genomic_DNA"/>
</dbReference>
<accession>A0A1X1UYT6</accession>
<keyword evidence="1" id="KW-0443">Lipid metabolism</keyword>
<dbReference type="GO" id="GO:0006635">
    <property type="term" value="P:fatty acid beta-oxidation"/>
    <property type="evidence" value="ECO:0007669"/>
    <property type="project" value="TreeGrafter"/>
</dbReference>
<dbReference type="Proteomes" id="UP000194000">
    <property type="component" value="Unassembled WGS sequence"/>
</dbReference>
<dbReference type="SUPFAM" id="SSF52096">
    <property type="entry name" value="ClpP/crotonase"/>
    <property type="match status" value="1"/>
</dbReference>
<dbReference type="CDD" id="cd06558">
    <property type="entry name" value="crotonase-like"/>
    <property type="match status" value="1"/>
</dbReference>
<evidence type="ECO:0000256" key="1">
    <source>
        <dbReference type="ARBA" id="ARBA00023098"/>
    </source>
</evidence>
<gene>
    <name evidence="2" type="ORF">AWC06_11040</name>
</gene>
<reference evidence="2 3" key="1">
    <citation type="submission" date="2016-01" db="EMBL/GenBank/DDBJ databases">
        <title>The new phylogeny of the genus Mycobacterium.</title>
        <authorList>
            <person name="Tarcisio F."/>
            <person name="Conor M."/>
            <person name="Antonella G."/>
            <person name="Elisabetta G."/>
            <person name="Giulia F.S."/>
            <person name="Sara T."/>
            <person name="Anna F."/>
            <person name="Clotilde B."/>
            <person name="Roberto B."/>
            <person name="Veronica D.S."/>
            <person name="Fabio R."/>
            <person name="Monica P."/>
            <person name="Olivier J."/>
            <person name="Enrico T."/>
            <person name="Nicola S."/>
        </authorList>
    </citation>
    <scope>NUCLEOTIDE SEQUENCE [LARGE SCALE GENOMIC DNA]</scope>
    <source>
        <strain evidence="2 3">DSM 45731</strain>
    </source>
</reference>
<evidence type="ECO:0000313" key="3">
    <source>
        <dbReference type="Proteomes" id="UP000194000"/>
    </source>
</evidence>
<dbReference type="Pfam" id="PF00378">
    <property type="entry name" value="ECH_1"/>
    <property type="match status" value="1"/>
</dbReference>
<sequence length="325" mass="35058">MAPRTRDLTFDTLTVEQDGRVVTVRICAPPYNFMTAQMQKDLDTLTTAVDDDPSVGAVIVTGGVPGRYITHFDIAEIFAASEHNARPLSQKAARNLMRGIDVIEGLPGGERALERSPVSGLLNVTRFNEVVLRIMRSPAIYIAAIGGPCGGGGLEMSACFDVRLAGDDDSVGFILPELLIGLTTTVGGQRLAQLIGPAKALEMMLEGRMYSAHEALHMGLVNRLVPADDLMDEAKVLAARYARRNRETVAAQKRIFNEGLHLSTAESLWIEGASNASAILSGPAPKALRKWLGMQHEHNGDSVFLTDLQPWLRGEAVDLSAGEET</sequence>
<name>A0A1X1UYT6_9MYCO</name>
<organism evidence="2 3">
    <name type="scientific">Mycobacterium fragae</name>
    <dbReference type="NCBI Taxonomy" id="1260918"/>
    <lineage>
        <taxon>Bacteria</taxon>
        <taxon>Bacillati</taxon>
        <taxon>Actinomycetota</taxon>
        <taxon>Actinomycetes</taxon>
        <taxon>Mycobacteriales</taxon>
        <taxon>Mycobacteriaceae</taxon>
        <taxon>Mycobacterium</taxon>
    </lineage>
</organism>
<dbReference type="InterPro" id="IPR029045">
    <property type="entry name" value="ClpP/crotonase-like_dom_sf"/>
</dbReference>
<dbReference type="PANTHER" id="PTHR11941:SF54">
    <property type="entry name" value="ENOYL-COA HYDRATASE, MITOCHONDRIAL"/>
    <property type="match status" value="1"/>
</dbReference>
<dbReference type="STRING" id="1260918.AWC06_11040"/>
<evidence type="ECO:0008006" key="4">
    <source>
        <dbReference type="Google" id="ProtNLM"/>
    </source>
</evidence>